<keyword evidence="7" id="KW-1185">Reference proteome</keyword>
<gene>
    <name evidence="6" type="primary">PLESTMB000217</name>
    <name evidence="6" type="ORF">PLESTB_000573800</name>
</gene>
<evidence type="ECO:0000313" key="6">
    <source>
        <dbReference type="EMBL" id="GLC52022.1"/>
    </source>
</evidence>
<dbReference type="HAMAP" id="MF_00069">
    <property type="entry name" value="Hydroxylam_reduct"/>
    <property type="match status" value="1"/>
</dbReference>
<dbReference type="SUPFAM" id="SSF56821">
    <property type="entry name" value="Prismane protein-like"/>
    <property type="match status" value="1"/>
</dbReference>
<dbReference type="GO" id="GO:0046872">
    <property type="term" value="F:metal ion binding"/>
    <property type="evidence" value="ECO:0007669"/>
    <property type="project" value="UniProtKB-KW"/>
</dbReference>
<dbReference type="GO" id="GO:0050418">
    <property type="term" value="F:hydroxylamine reductase activity"/>
    <property type="evidence" value="ECO:0007669"/>
    <property type="project" value="TreeGrafter"/>
</dbReference>
<evidence type="ECO:0000256" key="3">
    <source>
        <dbReference type="ARBA" id="ARBA00023002"/>
    </source>
</evidence>
<organism evidence="6 7">
    <name type="scientific">Pleodorina starrii</name>
    <dbReference type="NCBI Taxonomy" id="330485"/>
    <lineage>
        <taxon>Eukaryota</taxon>
        <taxon>Viridiplantae</taxon>
        <taxon>Chlorophyta</taxon>
        <taxon>core chlorophytes</taxon>
        <taxon>Chlorophyceae</taxon>
        <taxon>CS clade</taxon>
        <taxon>Chlamydomonadales</taxon>
        <taxon>Volvocaceae</taxon>
        <taxon>Pleodorina</taxon>
    </lineage>
</organism>
<dbReference type="FunFam" id="3.40.50.2030:FF:000001">
    <property type="entry name" value="Hydroxylamine reductase"/>
    <property type="match status" value="1"/>
</dbReference>
<dbReference type="Proteomes" id="UP001165080">
    <property type="component" value="Unassembled WGS sequence"/>
</dbReference>
<dbReference type="GO" id="GO:0005737">
    <property type="term" value="C:cytoplasm"/>
    <property type="evidence" value="ECO:0007669"/>
    <property type="project" value="InterPro"/>
</dbReference>
<dbReference type="Gene3D" id="3.40.50.2030">
    <property type="match status" value="2"/>
</dbReference>
<comment type="caution">
    <text evidence="6">The sequence shown here is derived from an EMBL/GenBank/DDBJ whole genome shotgun (WGS) entry which is preliminary data.</text>
</comment>
<name>A0A9W6BH18_9CHLO</name>
<dbReference type="OrthoDB" id="1470350at2759"/>
<evidence type="ECO:0000256" key="5">
    <source>
        <dbReference type="ARBA" id="ARBA00023014"/>
    </source>
</evidence>
<evidence type="ECO:0008006" key="8">
    <source>
        <dbReference type="Google" id="ProtNLM"/>
    </source>
</evidence>
<dbReference type="InterPro" id="IPR016100">
    <property type="entry name" value="Prismane_a-bundle"/>
</dbReference>
<evidence type="ECO:0000313" key="7">
    <source>
        <dbReference type="Proteomes" id="UP001165080"/>
    </source>
</evidence>
<dbReference type="GO" id="GO:0042542">
    <property type="term" value="P:response to hydrogen peroxide"/>
    <property type="evidence" value="ECO:0007669"/>
    <property type="project" value="TreeGrafter"/>
</dbReference>
<dbReference type="InterPro" id="IPR011254">
    <property type="entry name" value="Prismane-like_sf"/>
</dbReference>
<dbReference type="InterPro" id="IPR016099">
    <property type="entry name" value="Prismane-like_a/b-sand"/>
</dbReference>
<dbReference type="InterPro" id="IPR004137">
    <property type="entry name" value="HCP/CODH"/>
</dbReference>
<dbReference type="EMBL" id="BRXU01000005">
    <property type="protein sequence ID" value="GLC52022.1"/>
    <property type="molecule type" value="Genomic_DNA"/>
</dbReference>
<evidence type="ECO:0000256" key="4">
    <source>
        <dbReference type="ARBA" id="ARBA00023004"/>
    </source>
</evidence>
<evidence type="ECO:0000256" key="1">
    <source>
        <dbReference type="ARBA" id="ARBA00022490"/>
    </source>
</evidence>
<reference evidence="6 7" key="1">
    <citation type="journal article" date="2023" name="Commun. Biol.">
        <title>Reorganization of the ancestral sex-determining regions during the evolution of trioecy in Pleodorina starrii.</title>
        <authorList>
            <person name="Takahashi K."/>
            <person name="Suzuki S."/>
            <person name="Kawai-Toyooka H."/>
            <person name="Yamamoto K."/>
            <person name="Hamaji T."/>
            <person name="Ootsuki R."/>
            <person name="Yamaguchi H."/>
            <person name="Kawachi M."/>
            <person name="Higashiyama T."/>
            <person name="Nozaki H."/>
        </authorList>
    </citation>
    <scope>NUCLEOTIDE SEQUENCE [LARGE SCALE GENOMIC DNA]</scope>
    <source>
        <strain evidence="6 7">NIES-4479</strain>
    </source>
</reference>
<keyword evidence="4" id="KW-0408">Iron</keyword>
<accession>A0A9W6BH18</accession>
<dbReference type="PANTHER" id="PTHR30109">
    <property type="entry name" value="HYDROXYLAMINE REDUCTASE"/>
    <property type="match status" value="1"/>
</dbReference>
<dbReference type="AlphaFoldDB" id="A0A9W6BH18"/>
<keyword evidence="2" id="KW-0479">Metal-binding</keyword>
<dbReference type="FunFam" id="1.20.1270.20:FF:000007">
    <property type="entry name" value="Hybrid-cluster protein"/>
    <property type="match status" value="1"/>
</dbReference>
<dbReference type="GO" id="GO:0051536">
    <property type="term" value="F:iron-sulfur cluster binding"/>
    <property type="evidence" value="ECO:0007669"/>
    <property type="project" value="UniProtKB-KW"/>
</dbReference>
<keyword evidence="3" id="KW-0560">Oxidoreductase</keyword>
<proteinExistence type="inferred from homology"/>
<dbReference type="GO" id="GO:0004601">
    <property type="term" value="F:peroxidase activity"/>
    <property type="evidence" value="ECO:0007669"/>
    <property type="project" value="TreeGrafter"/>
</dbReference>
<dbReference type="NCBIfam" id="TIGR01703">
    <property type="entry name" value="hybrid_clust"/>
    <property type="match status" value="1"/>
</dbReference>
<keyword evidence="1" id="KW-0963">Cytoplasm</keyword>
<evidence type="ECO:0000256" key="2">
    <source>
        <dbReference type="ARBA" id="ARBA00022723"/>
    </source>
</evidence>
<protein>
    <recommendedName>
        <fullName evidence="8">Hydroxylamine reductase</fullName>
    </recommendedName>
</protein>
<dbReference type="InterPro" id="IPR010048">
    <property type="entry name" value="Hydroxylam_reduct"/>
</dbReference>
<dbReference type="Pfam" id="PF03063">
    <property type="entry name" value="Prismane"/>
    <property type="match status" value="1"/>
</dbReference>
<dbReference type="NCBIfam" id="NF003658">
    <property type="entry name" value="PRK05290.1"/>
    <property type="match status" value="1"/>
</dbReference>
<dbReference type="PANTHER" id="PTHR30109:SF0">
    <property type="entry name" value="HYDROXYLAMINE REDUCTASE"/>
    <property type="match status" value="1"/>
</dbReference>
<sequence>MLSRCFSSVGTRLGSRISGGSLSWLRVAPAAHPVGRSPQRIFAYLPTPAAEGNPFHQVRDMASIKARMEAANQALKEDKMMCYQCEQTKGGTGCTEIGVCGKTPEVAALQDLLIYTVKGLASLAHHARTAAGIEDQEVNTFVNGAIFSTLTNVNFADDRFVEFVNDSRRLHAKLSAKLAAAGVSLPASASESQPWFGSMPHPLAWNSQAAALGGVGDMIEIGMQTGIAARQEVLGETLAGLQELLTYGLKGLAAYVHHAEALGHTDAKVYADVQESLHFLCTPAAADLGAVLDHCFKAGATNFRVMEMLSVAHTSTFGHPVPTPVCLNPVPGKAILITGHDMHDLHLLLEQTAGTGINVYTHGEMLPAHGYPGLKKYPHLAGHYGGAWYRQKVDFASFPGSIAVTTNCVLDPLTAYKNNIFTINETGLSGIPHIKADASGHKDFGPIIRRALELPGYTAEDVQRLPKKKDVTVGFGHNAVLSVAPQVIDAIQSGRLEHIFLVGGCDGSEPQRKYYSKLYQYMPTNTMVLTLGCGKFRIFDQDFGNLPGTNIPRLLDMGQCNDAYSALVVATELAKVFKTDVNSLPLSLDLSWFEQKAVAVLLTLLHLGVRNIRLGPRLPAFLTPEAVGVLVDKFNLIPANVADPAADMKMMMQCK</sequence>
<dbReference type="Gene3D" id="1.20.1270.20">
    <property type="match status" value="2"/>
</dbReference>
<keyword evidence="5" id="KW-0411">Iron-sulfur</keyword>